<dbReference type="RefSeq" id="WP_067019642.1">
    <property type="nucleotide sequence ID" value="NZ_KQ949080.1"/>
</dbReference>
<protein>
    <recommendedName>
        <fullName evidence="3">UDP-glucose/GDP-mannose dehydrogenase C-terminal domain-containing protein</fullName>
    </recommendedName>
</protein>
<proteinExistence type="predicted"/>
<evidence type="ECO:0008006" key="3">
    <source>
        <dbReference type="Google" id="ProtNLM"/>
    </source>
</evidence>
<dbReference type="Proteomes" id="UP000053260">
    <property type="component" value="Unassembled WGS sequence"/>
</dbReference>
<organism evidence="1 2">
    <name type="scientific">Streptomyces dysideae</name>
    <dbReference type="NCBI Taxonomy" id="909626"/>
    <lineage>
        <taxon>Bacteria</taxon>
        <taxon>Bacillati</taxon>
        <taxon>Actinomycetota</taxon>
        <taxon>Actinomycetes</taxon>
        <taxon>Kitasatosporales</taxon>
        <taxon>Streptomycetaceae</taxon>
        <taxon>Streptomyces</taxon>
    </lineage>
</organism>
<gene>
    <name evidence="1" type="ORF">AQJ91_12220</name>
</gene>
<name>A0A101V1G1_9ACTN</name>
<dbReference type="Gene3D" id="3.40.50.720">
    <property type="entry name" value="NAD(P)-binding Rossmann-like Domain"/>
    <property type="match status" value="1"/>
</dbReference>
<dbReference type="AlphaFoldDB" id="A0A101V1G1"/>
<dbReference type="SUPFAM" id="SSF52413">
    <property type="entry name" value="UDP-glucose/GDP-mannose dehydrogenase C-terminal domain"/>
    <property type="match status" value="1"/>
</dbReference>
<evidence type="ECO:0000313" key="1">
    <source>
        <dbReference type="EMBL" id="KUO20688.1"/>
    </source>
</evidence>
<reference evidence="1 2" key="1">
    <citation type="submission" date="2015-10" db="EMBL/GenBank/DDBJ databases">
        <title>Draft genome sequence of Streptomyces sp. RV15, isolated from a marine sponge.</title>
        <authorList>
            <person name="Ruckert C."/>
            <person name="Abdelmohsen U.R."/>
            <person name="Winkler A."/>
            <person name="Hentschel U."/>
            <person name="Kalinowski J."/>
            <person name="Kampfer P."/>
            <person name="Glaeser S."/>
        </authorList>
    </citation>
    <scope>NUCLEOTIDE SEQUENCE [LARGE SCALE GENOMIC DNA]</scope>
    <source>
        <strain evidence="1 2">RV15</strain>
    </source>
</reference>
<sequence length="76" mass="8233">MEIAAEINGADVLLLGVTYKEDVADLRASLVVLTILTQAHSDYDVNAIAERSRLLLDTRGRLEPRGTAVAARAEKL</sequence>
<dbReference type="EMBL" id="LMXB01000031">
    <property type="protein sequence ID" value="KUO20688.1"/>
    <property type="molecule type" value="Genomic_DNA"/>
</dbReference>
<keyword evidence="2" id="KW-1185">Reference proteome</keyword>
<accession>A0A101V1G1</accession>
<dbReference type="InterPro" id="IPR036220">
    <property type="entry name" value="UDP-Glc/GDP-Man_DH_C_sf"/>
</dbReference>
<evidence type="ECO:0000313" key="2">
    <source>
        <dbReference type="Proteomes" id="UP000053260"/>
    </source>
</evidence>
<dbReference type="STRING" id="909626.AQJ91_12220"/>
<comment type="caution">
    <text evidence="1">The sequence shown here is derived from an EMBL/GenBank/DDBJ whole genome shotgun (WGS) entry which is preliminary data.</text>
</comment>